<feature type="transmembrane region" description="Helical" evidence="9">
    <location>
        <begin position="198"/>
        <end position="215"/>
    </location>
</feature>
<organism evidence="11 12">
    <name type="scientific">Ancylostoma caninum</name>
    <name type="common">Dog hookworm</name>
    <dbReference type="NCBI Taxonomy" id="29170"/>
    <lineage>
        <taxon>Eukaryota</taxon>
        <taxon>Metazoa</taxon>
        <taxon>Ecdysozoa</taxon>
        <taxon>Nematoda</taxon>
        <taxon>Chromadorea</taxon>
        <taxon>Rhabditida</taxon>
        <taxon>Rhabditina</taxon>
        <taxon>Rhabditomorpha</taxon>
        <taxon>Strongyloidea</taxon>
        <taxon>Ancylostomatidae</taxon>
        <taxon>Ancylostomatinae</taxon>
        <taxon>Ancylostoma</taxon>
    </lineage>
</organism>
<dbReference type="STRING" id="29170.A0A368FIM8"/>
<dbReference type="PANTHER" id="PTHR12560:SF58">
    <property type="entry name" value="CERAMIDE SYNTHASE 1"/>
    <property type="match status" value="1"/>
</dbReference>
<dbReference type="GO" id="GO:0016020">
    <property type="term" value="C:membrane"/>
    <property type="evidence" value="ECO:0007669"/>
    <property type="project" value="UniProtKB-SubCell"/>
</dbReference>
<dbReference type="Pfam" id="PF03798">
    <property type="entry name" value="TRAM_LAG1_CLN8"/>
    <property type="match status" value="1"/>
</dbReference>
<evidence type="ECO:0000313" key="11">
    <source>
        <dbReference type="EMBL" id="RCN32016.1"/>
    </source>
</evidence>
<name>A0A368FIM8_ANCCA</name>
<gene>
    <name evidence="11" type="ORF">ANCCAN_22189</name>
</gene>
<feature type="compositionally biased region" description="Polar residues" evidence="8">
    <location>
        <begin position="312"/>
        <end position="321"/>
    </location>
</feature>
<sequence length="331" mass="38462">MIPWKEYYSEVLLSEVRLSWVDIFILAALTLAIHFLRSLVTGATESWVARNHIFPRYAEKAPESVWKLSYYGLSWLFSFFVHTCFIDINSFSDPLSMWSEWSEGVSPPIHRAVLLIYASQAAFYIHSIYATLYLDIWRKDSWLMFAHHFVALSMLLLSYVDNFTLCGALLLFLQDSSDAMLEMAKIGMYLRRRKNGDYYKLIDIAGSTVFVLFAANWVLCRLYWYPCKLLYATIYGAVYLGPQDAPFFPVLGAMLILIYAMNIYWFNTFLEFIYRSSAELRDSLLIQFIARMLWRVATTGEEPEDNREWDTSAVTGLSKSSLDAMAERKKQ</sequence>
<evidence type="ECO:0000256" key="4">
    <source>
        <dbReference type="ARBA" id="ARBA00022692"/>
    </source>
</evidence>
<feature type="transmembrane region" description="Helical" evidence="9">
    <location>
        <begin position="247"/>
        <end position="266"/>
    </location>
</feature>
<comment type="pathway">
    <text evidence="2">Lipid metabolism; sphingolipid metabolism.</text>
</comment>
<dbReference type="PANTHER" id="PTHR12560">
    <property type="entry name" value="LONGEVITY ASSURANCE FACTOR 1 LAG1"/>
    <property type="match status" value="1"/>
</dbReference>
<evidence type="ECO:0000256" key="6">
    <source>
        <dbReference type="ARBA" id="ARBA00023136"/>
    </source>
</evidence>
<accession>A0A368FIM8</accession>
<evidence type="ECO:0000256" key="7">
    <source>
        <dbReference type="PROSITE-ProRule" id="PRU00205"/>
    </source>
</evidence>
<dbReference type="SMART" id="SM00724">
    <property type="entry name" value="TLC"/>
    <property type="match status" value="1"/>
</dbReference>
<comment type="pathway">
    <text evidence="3">Sphingolipid metabolism.</text>
</comment>
<dbReference type="OrthoDB" id="537032at2759"/>
<keyword evidence="6 7" id="KW-0472">Membrane</keyword>
<keyword evidence="4 7" id="KW-0812">Transmembrane</keyword>
<evidence type="ECO:0000256" key="5">
    <source>
        <dbReference type="ARBA" id="ARBA00022989"/>
    </source>
</evidence>
<reference evidence="11 12" key="1">
    <citation type="submission" date="2014-10" db="EMBL/GenBank/DDBJ databases">
        <title>Draft genome of the hookworm Ancylostoma caninum.</title>
        <authorList>
            <person name="Mitreva M."/>
        </authorList>
    </citation>
    <scope>NUCLEOTIDE SEQUENCE [LARGE SCALE GENOMIC DNA]</scope>
    <source>
        <strain evidence="11 12">Baltimore</strain>
    </source>
</reference>
<evidence type="ECO:0000256" key="8">
    <source>
        <dbReference type="SAM" id="MobiDB-lite"/>
    </source>
</evidence>
<dbReference type="Proteomes" id="UP000252519">
    <property type="component" value="Unassembled WGS sequence"/>
</dbReference>
<feature type="domain" description="TLC" evidence="10">
    <location>
        <begin position="59"/>
        <end position="278"/>
    </location>
</feature>
<dbReference type="PIRSF" id="PIRSF005225">
    <property type="entry name" value="LAG1_LAC1"/>
    <property type="match status" value="1"/>
</dbReference>
<comment type="subcellular location">
    <subcellularLocation>
        <location evidence="1">Membrane</location>
        <topology evidence="1">Multi-pass membrane protein</topology>
    </subcellularLocation>
</comment>
<feature type="transmembrane region" description="Helical" evidence="9">
    <location>
        <begin position="20"/>
        <end position="40"/>
    </location>
</feature>
<protein>
    <submittedName>
        <fullName evidence="11">Longevity-assurance protein</fullName>
    </submittedName>
</protein>
<evidence type="ECO:0000256" key="1">
    <source>
        <dbReference type="ARBA" id="ARBA00004141"/>
    </source>
</evidence>
<dbReference type="AlphaFoldDB" id="A0A368FIM8"/>
<keyword evidence="12" id="KW-1185">Reference proteome</keyword>
<evidence type="ECO:0000256" key="2">
    <source>
        <dbReference type="ARBA" id="ARBA00004760"/>
    </source>
</evidence>
<comment type="caution">
    <text evidence="11">The sequence shown here is derived from an EMBL/GenBank/DDBJ whole genome shotgun (WGS) entry which is preliminary data.</text>
</comment>
<evidence type="ECO:0000259" key="10">
    <source>
        <dbReference type="PROSITE" id="PS50922"/>
    </source>
</evidence>
<dbReference type="UniPathway" id="UPA00222"/>
<dbReference type="GO" id="GO:0046513">
    <property type="term" value="P:ceramide biosynthetic process"/>
    <property type="evidence" value="ECO:0007669"/>
    <property type="project" value="InterPro"/>
</dbReference>
<proteinExistence type="predicted"/>
<feature type="transmembrane region" description="Helical" evidence="9">
    <location>
        <begin position="149"/>
        <end position="173"/>
    </location>
</feature>
<evidence type="ECO:0000313" key="12">
    <source>
        <dbReference type="Proteomes" id="UP000252519"/>
    </source>
</evidence>
<dbReference type="InterPro" id="IPR006634">
    <property type="entry name" value="TLC-dom"/>
</dbReference>
<dbReference type="PROSITE" id="PS50922">
    <property type="entry name" value="TLC"/>
    <property type="match status" value="1"/>
</dbReference>
<dbReference type="GO" id="GO:0050291">
    <property type="term" value="F:sphingosine N-acyltransferase activity"/>
    <property type="evidence" value="ECO:0007669"/>
    <property type="project" value="InterPro"/>
</dbReference>
<dbReference type="InterPro" id="IPR016439">
    <property type="entry name" value="Lag1/Lac1-like"/>
</dbReference>
<feature type="transmembrane region" description="Helical" evidence="9">
    <location>
        <begin position="112"/>
        <end position="137"/>
    </location>
</feature>
<keyword evidence="5 9" id="KW-1133">Transmembrane helix</keyword>
<feature type="region of interest" description="Disordered" evidence="8">
    <location>
        <begin position="304"/>
        <end position="331"/>
    </location>
</feature>
<dbReference type="EMBL" id="JOJR01001175">
    <property type="protein sequence ID" value="RCN32016.1"/>
    <property type="molecule type" value="Genomic_DNA"/>
</dbReference>
<evidence type="ECO:0000256" key="9">
    <source>
        <dbReference type="SAM" id="Phobius"/>
    </source>
</evidence>
<evidence type="ECO:0000256" key="3">
    <source>
        <dbReference type="ARBA" id="ARBA00004991"/>
    </source>
</evidence>